<dbReference type="AlphaFoldDB" id="A0A4R6XLQ1"/>
<evidence type="ECO:0000313" key="1">
    <source>
        <dbReference type="EMBL" id="TDR20562.1"/>
    </source>
</evidence>
<name>A0A4R6XLQ1_9GAMM</name>
<dbReference type="Proteomes" id="UP000295724">
    <property type="component" value="Unassembled WGS sequence"/>
</dbReference>
<comment type="caution">
    <text evidence="1">The sequence shown here is derived from an EMBL/GenBank/DDBJ whole genome shotgun (WGS) entry which is preliminary data.</text>
</comment>
<sequence length="115" mass="12645">MKNLSVLFGLVFSMAIHASEKNDYVDVKINHDEANGQTILTCEPKQKIENMPEQWVKICNEIGQALLQEAKKNGKNVSLTAEPFGMGGRFAQTLSQDLPDGVVPTKITSGDLTIR</sequence>
<gene>
    <name evidence="1" type="ORF">C8D91_1536</name>
</gene>
<protein>
    <submittedName>
        <fullName evidence="1">Uncharacterized protein</fullName>
    </submittedName>
</protein>
<organism evidence="1 2">
    <name type="scientific">Marinicella litoralis</name>
    <dbReference type="NCBI Taxonomy" id="644220"/>
    <lineage>
        <taxon>Bacteria</taxon>
        <taxon>Pseudomonadati</taxon>
        <taxon>Pseudomonadota</taxon>
        <taxon>Gammaproteobacteria</taxon>
        <taxon>Lysobacterales</taxon>
        <taxon>Marinicellaceae</taxon>
        <taxon>Marinicella</taxon>
    </lineage>
</organism>
<dbReference type="RefSeq" id="WP_099018403.1">
    <property type="nucleotide sequence ID" value="NZ_NIHB01000001.1"/>
</dbReference>
<keyword evidence="2" id="KW-1185">Reference proteome</keyword>
<dbReference type="OrthoDB" id="9956808at2"/>
<evidence type="ECO:0000313" key="2">
    <source>
        <dbReference type="Proteomes" id="UP000295724"/>
    </source>
</evidence>
<dbReference type="EMBL" id="SNZB01000003">
    <property type="protein sequence ID" value="TDR20562.1"/>
    <property type="molecule type" value="Genomic_DNA"/>
</dbReference>
<accession>A0A4R6XLQ1</accession>
<reference evidence="1 2" key="1">
    <citation type="submission" date="2019-03" db="EMBL/GenBank/DDBJ databases">
        <title>Genomic Encyclopedia of Type Strains, Phase IV (KMG-IV): sequencing the most valuable type-strain genomes for metagenomic binning, comparative biology and taxonomic classification.</title>
        <authorList>
            <person name="Goeker M."/>
        </authorList>
    </citation>
    <scope>NUCLEOTIDE SEQUENCE [LARGE SCALE GENOMIC DNA]</scope>
    <source>
        <strain evidence="1 2">DSM 25488</strain>
    </source>
</reference>
<proteinExistence type="predicted"/>